<organism evidence="6 7">
    <name type="scientific">Citricoccus muralis</name>
    <dbReference type="NCBI Taxonomy" id="169134"/>
    <lineage>
        <taxon>Bacteria</taxon>
        <taxon>Bacillati</taxon>
        <taxon>Actinomycetota</taxon>
        <taxon>Actinomycetes</taxon>
        <taxon>Micrococcales</taxon>
        <taxon>Micrococcaceae</taxon>
        <taxon>Citricoccus</taxon>
    </lineage>
</organism>
<dbReference type="GO" id="GO:0016740">
    <property type="term" value="F:transferase activity"/>
    <property type="evidence" value="ECO:0007669"/>
    <property type="project" value="UniProtKB-KW"/>
</dbReference>
<gene>
    <name evidence="6" type="ORF">P8192_03515</name>
</gene>
<evidence type="ECO:0000256" key="3">
    <source>
        <dbReference type="ARBA" id="ARBA00022898"/>
    </source>
</evidence>
<reference evidence="6 7" key="1">
    <citation type="submission" date="2023-04" db="EMBL/GenBank/DDBJ databases">
        <title>Funneling lignin-derived compounds into biodiesel using alkali-halophilic Citricoccus sp. P2.</title>
        <authorList>
            <person name="Luo C.-B."/>
        </authorList>
    </citation>
    <scope>NUCLEOTIDE SEQUENCE [LARGE SCALE GENOMIC DNA]</scope>
    <source>
        <strain evidence="6 7">P2</strain>
    </source>
</reference>
<keyword evidence="3 4" id="KW-0663">Pyridoxal phosphate</keyword>
<name>A0ABY8H968_9MICC</name>
<evidence type="ECO:0000256" key="4">
    <source>
        <dbReference type="RuleBase" id="RU362118"/>
    </source>
</evidence>
<proteinExistence type="inferred from homology"/>
<comment type="cofactor">
    <cofactor evidence="1 4">
        <name>pyridoxal 5'-phosphate</name>
        <dbReference type="ChEBI" id="CHEBI:597326"/>
    </cofactor>
</comment>
<protein>
    <submittedName>
        <fullName evidence="6">PLP-dependent transferase</fullName>
    </submittedName>
</protein>
<dbReference type="SUPFAM" id="SSF53383">
    <property type="entry name" value="PLP-dependent transferases"/>
    <property type="match status" value="1"/>
</dbReference>
<evidence type="ECO:0000256" key="1">
    <source>
        <dbReference type="ARBA" id="ARBA00001933"/>
    </source>
</evidence>
<comment type="similarity">
    <text evidence="2 4">Belongs to the trans-sulfuration enzymes family.</text>
</comment>
<keyword evidence="7" id="KW-1185">Reference proteome</keyword>
<dbReference type="InterPro" id="IPR000277">
    <property type="entry name" value="Cys/Met-Metab_PyrdxlP-dep_enz"/>
</dbReference>
<dbReference type="PANTHER" id="PTHR11808:SF15">
    <property type="entry name" value="CYSTATHIONINE GAMMA-LYASE"/>
    <property type="match status" value="1"/>
</dbReference>
<accession>A0ABY8H968</accession>
<evidence type="ECO:0000256" key="5">
    <source>
        <dbReference type="SAM" id="MobiDB-lite"/>
    </source>
</evidence>
<dbReference type="PIRSF" id="PIRSF001434">
    <property type="entry name" value="CGS"/>
    <property type="match status" value="1"/>
</dbReference>
<dbReference type="InterPro" id="IPR015421">
    <property type="entry name" value="PyrdxlP-dep_Trfase_major"/>
</dbReference>
<dbReference type="InterPro" id="IPR015422">
    <property type="entry name" value="PyrdxlP-dep_Trfase_small"/>
</dbReference>
<evidence type="ECO:0000313" key="6">
    <source>
        <dbReference type="EMBL" id="WFP17203.1"/>
    </source>
</evidence>
<dbReference type="EMBL" id="CP121252">
    <property type="protein sequence ID" value="WFP17203.1"/>
    <property type="molecule type" value="Genomic_DNA"/>
</dbReference>
<dbReference type="Proteomes" id="UP001219037">
    <property type="component" value="Chromosome"/>
</dbReference>
<feature type="compositionally biased region" description="Low complexity" evidence="5">
    <location>
        <begin position="7"/>
        <end position="22"/>
    </location>
</feature>
<dbReference type="InterPro" id="IPR015424">
    <property type="entry name" value="PyrdxlP-dep_Trfase"/>
</dbReference>
<keyword evidence="6" id="KW-0808">Transferase</keyword>
<feature type="region of interest" description="Disordered" evidence="5">
    <location>
        <begin position="1"/>
        <end position="23"/>
    </location>
</feature>
<evidence type="ECO:0000256" key="2">
    <source>
        <dbReference type="ARBA" id="ARBA00009077"/>
    </source>
</evidence>
<evidence type="ECO:0000313" key="7">
    <source>
        <dbReference type="Proteomes" id="UP001219037"/>
    </source>
</evidence>
<dbReference type="Pfam" id="PF01053">
    <property type="entry name" value="Cys_Met_Meta_PP"/>
    <property type="match status" value="1"/>
</dbReference>
<dbReference type="Gene3D" id="3.40.640.10">
    <property type="entry name" value="Type I PLP-dependent aspartate aminotransferase-like (Major domain)"/>
    <property type="match status" value="1"/>
</dbReference>
<dbReference type="RefSeq" id="WP_278158549.1">
    <property type="nucleotide sequence ID" value="NZ_CP121252.1"/>
</dbReference>
<dbReference type="Gene3D" id="3.90.1150.10">
    <property type="entry name" value="Aspartate Aminotransferase, domain 1"/>
    <property type="match status" value="1"/>
</dbReference>
<sequence>MADHDTAFTPASTPASADTSTPQLRVESLLVAAARPAPEENAPVNDPVHFTSTFHGTATDAVPGQRVYARMSNPTFDGPERLLAELEQVRDAEATPALFFGSGMAAITAVLHLVPVGGHVVVPRHAYQGLGSLLDQLAEAGQLSVTRVDLRDLDEVREVLDQRRNAGGTVDLLWLESPTNPMLEVADLPALVALAHEYGALCAVDNTFATPLLQQPLRLGADVVVHSVTKYLAGHSDLIMGAVVVDDVELRARLAGHRTLFGAIPSAMDVYLALRGMRTLALRLERAMDSAAELARRLEARGSDPVRYPGLASHEGHALAAATLQGGFGAVLTVDLGSAARADAVVHGLRLWTPATSLGGVESLVERRRRFSSEPSTVPEGMLRLSVGIEHAEDLWADLDQALRAADAQSGAGR</sequence>
<dbReference type="PANTHER" id="PTHR11808">
    <property type="entry name" value="TRANS-SULFURATION ENZYME FAMILY MEMBER"/>
    <property type="match status" value="1"/>
</dbReference>